<keyword evidence="11" id="KW-0675">Receptor</keyword>
<dbReference type="InterPro" id="IPR001789">
    <property type="entry name" value="Sig_transdc_resp-reg_receiver"/>
</dbReference>
<evidence type="ECO:0000256" key="12">
    <source>
        <dbReference type="PROSITE-ProRule" id="PRU00169"/>
    </source>
</evidence>
<dbReference type="SMART" id="SM00388">
    <property type="entry name" value="HisKA"/>
    <property type="match status" value="1"/>
</dbReference>
<reference evidence="18 19" key="1">
    <citation type="journal article" date="2014" name="Nat. Commun.">
        <title>Klebsormidium flaccidum genome reveals primary factors for plant terrestrial adaptation.</title>
        <authorList>
            <person name="Hori K."/>
            <person name="Maruyama F."/>
            <person name="Fujisawa T."/>
            <person name="Togashi T."/>
            <person name="Yamamoto N."/>
            <person name="Seo M."/>
            <person name="Sato S."/>
            <person name="Yamada T."/>
            <person name="Mori H."/>
            <person name="Tajima N."/>
            <person name="Moriyama T."/>
            <person name="Ikeuchi M."/>
            <person name="Watanabe M."/>
            <person name="Wada H."/>
            <person name="Kobayashi K."/>
            <person name="Saito M."/>
            <person name="Masuda T."/>
            <person name="Sasaki-Sekimoto Y."/>
            <person name="Mashiguchi K."/>
            <person name="Awai K."/>
            <person name="Shimojima M."/>
            <person name="Masuda S."/>
            <person name="Iwai M."/>
            <person name="Nobusawa T."/>
            <person name="Narise T."/>
            <person name="Kondo S."/>
            <person name="Saito H."/>
            <person name="Sato R."/>
            <person name="Murakawa M."/>
            <person name="Ihara Y."/>
            <person name="Oshima-Yamada Y."/>
            <person name="Ohtaka K."/>
            <person name="Satoh M."/>
            <person name="Sonobe K."/>
            <person name="Ishii M."/>
            <person name="Ohtani R."/>
            <person name="Kanamori-Sato M."/>
            <person name="Honoki R."/>
            <person name="Miyazaki D."/>
            <person name="Mochizuki H."/>
            <person name="Umetsu J."/>
            <person name="Higashi K."/>
            <person name="Shibata D."/>
            <person name="Kamiya Y."/>
            <person name="Sato N."/>
            <person name="Nakamura Y."/>
            <person name="Tabata S."/>
            <person name="Ida S."/>
            <person name="Kurokawa K."/>
            <person name="Ohta H."/>
        </authorList>
    </citation>
    <scope>NUCLEOTIDE SEQUENCE [LARGE SCALE GENOMIC DNA]</scope>
    <source>
        <strain evidence="18 19">NIES-2285</strain>
    </source>
</reference>
<dbReference type="AlphaFoldDB" id="A0A1Y1IPG7"/>
<proteinExistence type="predicted"/>
<dbReference type="InterPro" id="IPR000014">
    <property type="entry name" value="PAS"/>
</dbReference>
<dbReference type="GO" id="GO:0005524">
    <property type="term" value="F:ATP binding"/>
    <property type="evidence" value="ECO:0007669"/>
    <property type="project" value="UniProtKB-KW"/>
</dbReference>
<dbReference type="Gene3D" id="1.10.287.130">
    <property type="match status" value="1"/>
</dbReference>
<accession>A0A1Y1IPG7</accession>
<dbReference type="EMBL" id="DF238070">
    <property type="protein sequence ID" value="GAQ92750.1"/>
    <property type="molecule type" value="Genomic_DNA"/>
</dbReference>
<evidence type="ECO:0000313" key="18">
    <source>
        <dbReference type="EMBL" id="GAQ92750.1"/>
    </source>
</evidence>
<dbReference type="CDD" id="cd17546">
    <property type="entry name" value="REC_hyHK_CKI1_RcsC-like"/>
    <property type="match status" value="1"/>
</dbReference>
<dbReference type="SUPFAM" id="SSF52172">
    <property type="entry name" value="CheY-like"/>
    <property type="match status" value="1"/>
</dbReference>
<dbReference type="SMART" id="SM00448">
    <property type="entry name" value="REC"/>
    <property type="match status" value="1"/>
</dbReference>
<evidence type="ECO:0000313" key="19">
    <source>
        <dbReference type="Proteomes" id="UP000054558"/>
    </source>
</evidence>
<dbReference type="Proteomes" id="UP000054558">
    <property type="component" value="Unassembled WGS sequence"/>
</dbReference>
<dbReference type="GO" id="GO:0000155">
    <property type="term" value="F:phosphorelay sensor kinase activity"/>
    <property type="evidence" value="ECO:0007669"/>
    <property type="project" value="InterPro"/>
</dbReference>
<keyword evidence="6" id="KW-0808">Transferase</keyword>
<evidence type="ECO:0000256" key="6">
    <source>
        <dbReference type="ARBA" id="ARBA00022679"/>
    </source>
</evidence>
<keyword evidence="8 18" id="KW-0418">Kinase</keyword>
<keyword evidence="10" id="KW-0902">Two-component regulatory system</keyword>
<keyword evidence="7" id="KW-0547">Nucleotide-binding</keyword>
<protein>
    <recommendedName>
        <fullName evidence="2">histidine kinase</fullName>
        <ecNumber evidence="2">2.7.13.3</ecNumber>
    </recommendedName>
</protein>
<evidence type="ECO:0000256" key="8">
    <source>
        <dbReference type="ARBA" id="ARBA00022777"/>
    </source>
</evidence>
<dbReference type="InterPro" id="IPR036097">
    <property type="entry name" value="HisK_dim/P_sf"/>
</dbReference>
<evidence type="ECO:0000256" key="4">
    <source>
        <dbReference type="ARBA" id="ARBA00022553"/>
    </source>
</evidence>
<dbReference type="Pfam" id="PF08448">
    <property type="entry name" value="PAS_4"/>
    <property type="match status" value="1"/>
</dbReference>
<feature type="domain" description="PAS" evidence="17">
    <location>
        <begin position="313"/>
        <end position="359"/>
    </location>
</feature>
<dbReference type="InterPro" id="IPR036890">
    <property type="entry name" value="HATPase_C_sf"/>
</dbReference>
<feature type="domain" description="Response regulatory" evidence="16">
    <location>
        <begin position="859"/>
        <end position="977"/>
    </location>
</feature>
<dbReference type="InterPro" id="IPR005467">
    <property type="entry name" value="His_kinase_dom"/>
</dbReference>
<dbReference type="Pfam" id="PF02518">
    <property type="entry name" value="HATPase_c"/>
    <property type="match status" value="1"/>
</dbReference>
<feature type="modified residue" description="4-aspartylphosphate" evidence="12">
    <location>
        <position position="908"/>
    </location>
</feature>
<evidence type="ECO:0000256" key="5">
    <source>
        <dbReference type="ARBA" id="ARBA00022606"/>
    </source>
</evidence>
<dbReference type="InterPro" id="IPR011006">
    <property type="entry name" value="CheY-like_superfamily"/>
</dbReference>
<dbReference type="PANTHER" id="PTHR45339">
    <property type="entry name" value="HYBRID SIGNAL TRANSDUCTION HISTIDINE KINASE J"/>
    <property type="match status" value="1"/>
</dbReference>
<dbReference type="Gene3D" id="3.30.565.10">
    <property type="entry name" value="Histidine kinase-like ATPase, C-terminal domain"/>
    <property type="match status" value="1"/>
</dbReference>
<keyword evidence="3" id="KW-0600">Photoreceptor protein</keyword>
<dbReference type="NCBIfam" id="TIGR00229">
    <property type="entry name" value="sensory_box"/>
    <property type="match status" value="2"/>
</dbReference>
<name>A0A1Y1IPG7_KLENI</name>
<evidence type="ECO:0000256" key="7">
    <source>
        <dbReference type="ARBA" id="ARBA00022741"/>
    </source>
</evidence>
<evidence type="ECO:0000259" key="17">
    <source>
        <dbReference type="PROSITE" id="PS50112"/>
    </source>
</evidence>
<evidence type="ECO:0000256" key="3">
    <source>
        <dbReference type="ARBA" id="ARBA00022543"/>
    </source>
</evidence>
<comment type="catalytic activity">
    <reaction evidence="1">
        <text>ATP + protein L-histidine = ADP + protein N-phospho-L-histidine.</text>
        <dbReference type="EC" id="2.7.13.3"/>
    </reaction>
</comment>
<evidence type="ECO:0000259" key="16">
    <source>
        <dbReference type="PROSITE" id="PS50110"/>
    </source>
</evidence>
<dbReference type="InterPro" id="IPR035965">
    <property type="entry name" value="PAS-like_dom_sf"/>
</dbReference>
<feature type="region of interest" description="Disordered" evidence="14">
    <location>
        <begin position="678"/>
        <end position="722"/>
    </location>
</feature>
<keyword evidence="4 12" id="KW-0597">Phosphoprotein</keyword>
<feature type="domain" description="PAS" evidence="17">
    <location>
        <begin position="179"/>
        <end position="266"/>
    </location>
</feature>
<evidence type="ECO:0000256" key="9">
    <source>
        <dbReference type="ARBA" id="ARBA00022840"/>
    </source>
</evidence>
<dbReference type="PROSITE" id="PS50110">
    <property type="entry name" value="RESPONSE_REGULATORY"/>
    <property type="match status" value="1"/>
</dbReference>
<dbReference type="SUPFAM" id="SSF55874">
    <property type="entry name" value="ATPase domain of HSP90 chaperone/DNA topoisomerase II/histidine kinase"/>
    <property type="match status" value="1"/>
</dbReference>
<dbReference type="CDD" id="cd00082">
    <property type="entry name" value="HisKA"/>
    <property type="match status" value="1"/>
</dbReference>
<keyword evidence="5" id="KW-0716">Sensory transduction</keyword>
<gene>
    <name evidence="18" type="ORF">KFL_011210020</name>
</gene>
<dbReference type="InterPro" id="IPR004358">
    <property type="entry name" value="Sig_transdc_His_kin-like_C"/>
</dbReference>
<dbReference type="CDD" id="cd16922">
    <property type="entry name" value="HATPase_EvgS-ArcB-TorS-like"/>
    <property type="match status" value="1"/>
</dbReference>
<dbReference type="InterPro" id="IPR013656">
    <property type="entry name" value="PAS_4"/>
</dbReference>
<feature type="domain" description="Histidine kinase" evidence="15">
    <location>
        <begin position="507"/>
        <end position="807"/>
    </location>
</feature>
<dbReference type="SUPFAM" id="SSF55785">
    <property type="entry name" value="PYP-like sensor domain (PAS domain)"/>
    <property type="match status" value="3"/>
</dbReference>
<dbReference type="PRINTS" id="PR00344">
    <property type="entry name" value="BCTRLSENSOR"/>
</dbReference>
<dbReference type="OrthoDB" id="10266508at2759"/>
<dbReference type="STRING" id="105231.A0A1Y1IPG7"/>
<dbReference type="Pfam" id="PF00072">
    <property type="entry name" value="Response_reg"/>
    <property type="match status" value="1"/>
</dbReference>
<dbReference type="Gene3D" id="3.40.50.2300">
    <property type="match status" value="1"/>
</dbReference>
<dbReference type="PROSITE" id="PS50112">
    <property type="entry name" value="PAS"/>
    <property type="match status" value="2"/>
</dbReference>
<organism evidence="18 19">
    <name type="scientific">Klebsormidium nitens</name>
    <name type="common">Green alga</name>
    <name type="synonym">Ulothrix nitens</name>
    <dbReference type="NCBI Taxonomy" id="105231"/>
    <lineage>
        <taxon>Eukaryota</taxon>
        <taxon>Viridiplantae</taxon>
        <taxon>Streptophyta</taxon>
        <taxon>Klebsormidiophyceae</taxon>
        <taxon>Klebsormidiales</taxon>
        <taxon>Klebsormidiaceae</taxon>
        <taxon>Klebsormidium</taxon>
    </lineage>
</organism>
<sequence>MEQFVWHTQSLQCLLHLSSGQCKVASRGLLEAIQSTGEEELCQMHVPEGLLPTFSQARYEELVRQLTSGQDRLISFSSYLRTWKSRPRPEESALTKQRAESSRNGALRVEVEMQLVYTDPAASPAHQGGTCGCGSARAALEVCSTSSIICPASSECLVLLHFWPCPDRTAQLEDQVRALQKQFEYTLDLIPTLVFIKDAQGRYLFANEALCQLYRKPKGEVVGRTVREIWGNTHPEALYRFFEEDDRKVLEDAHTTFYQDQCIKGEPNRYFRALQMPYKTITGEKALIGFYTDITELKRLLLEAQAAEAVLSEKQRLQLLVDNINVGALQIDRTGDPADPPVYPNPAMEGLIGYTQEEVPTLEVRDHLQLATDPYYVFDDTGVLDCNAAALEFLGYKSKMDVLGKSAKDFSPEYQPDGQRTAEKAKAKKALAKETKKVLRFEWLHKRANGVLTPTEVSIKSLNLEGKEVFISIWHDLTERKAAEAALRAAKEDAEAANQAKSQFLSNCSHEIRTPMNGVIGVAELLLDTPLSAEQRESVETIRSSGDLLLKLINDILDLSKIEAKNLQLEALTFGLREEVHQALALLDQGAREKSLALSLHVSEQVPNLVVGDPMRLRQILLNLLSNALKFTHAGGIHVEVRLAEGEGGAAGADGTSVEYGLEVGDAVRTLEECYLGDRSDGSDAQSARDAQKRVLNEQRQSSKRAGSVSRGPKPAETVPYLAGSGMTSTLVEFEVRDTGVGIAEEAWGCIFNAFMQADSSTSRRYGGTGLGLCICESLVQAMGGRIWLHSVVQTGSSFFFTVRLGVPAQDPVANGQLSATEGATAKSVSRVQSPLVELPDGHELDPQSTPESTVKGLHVLVAEDNRVNQMVATRILRSLGCTFAVVDNGRKAVAACMAGNYDVVLMDCHMPDMDGYQATQQIRIDECKQGRRHLIIALTASALEGDAQKCMKAGMDAFLSKPVRPNDVKVAIETHLKSLTAGKTDSPTSTLEL</sequence>
<dbReference type="SMART" id="SM00387">
    <property type="entry name" value="HATPase_c"/>
    <property type="match status" value="1"/>
</dbReference>
<evidence type="ECO:0000256" key="14">
    <source>
        <dbReference type="SAM" id="MobiDB-lite"/>
    </source>
</evidence>
<evidence type="ECO:0000259" key="15">
    <source>
        <dbReference type="PROSITE" id="PS50109"/>
    </source>
</evidence>
<evidence type="ECO:0000256" key="13">
    <source>
        <dbReference type="SAM" id="Coils"/>
    </source>
</evidence>
<evidence type="ECO:0000256" key="2">
    <source>
        <dbReference type="ARBA" id="ARBA00012438"/>
    </source>
</evidence>
<keyword evidence="9" id="KW-0067">ATP-binding</keyword>
<evidence type="ECO:0000256" key="11">
    <source>
        <dbReference type="ARBA" id="ARBA00023170"/>
    </source>
</evidence>
<evidence type="ECO:0000256" key="10">
    <source>
        <dbReference type="ARBA" id="ARBA00023012"/>
    </source>
</evidence>
<keyword evidence="13" id="KW-0175">Coiled coil</keyword>
<dbReference type="EC" id="2.7.13.3" evidence="2"/>
<dbReference type="CDD" id="cd00130">
    <property type="entry name" value="PAS"/>
    <property type="match status" value="1"/>
</dbReference>
<dbReference type="SMART" id="SM00091">
    <property type="entry name" value="PAS"/>
    <property type="match status" value="2"/>
</dbReference>
<feature type="coiled-coil region" evidence="13">
    <location>
        <begin position="480"/>
        <end position="507"/>
    </location>
</feature>
<dbReference type="InterPro" id="IPR003594">
    <property type="entry name" value="HATPase_dom"/>
</dbReference>
<dbReference type="Pfam" id="PF13426">
    <property type="entry name" value="PAS_9"/>
    <property type="match status" value="1"/>
</dbReference>
<dbReference type="GO" id="GO:0009881">
    <property type="term" value="F:photoreceptor activity"/>
    <property type="evidence" value="ECO:0007669"/>
    <property type="project" value="UniProtKB-KW"/>
</dbReference>
<evidence type="ECO:0000256" key="1">
    <source>
        <dbReference type="ARBA" id="ARBA00000085"/>
    </source>
</evidence>
<keyword evidence="19" id="KW-1185">Reference proteome</keyword>
<keyword evidence="3" id="KW-0157">Chromophore</keyword>
<dbReference type="OMA" id="ILWANNT"/>
<dbReference type="FunFam" id="1.10.287.130:FF:000002">
    <property type="entry name" value="Two-component osmosensing histidine kinase"/>
    <property type="match status" value="1"/>
</dbReference>
<dbReference type="SUPFAM" id="SSF47384">
    <property type="entry name" value="Homodimeric domain of signal transducing histidine kinase"/>
    <property type="match status" value="1"/>
</dbReference>
<dbReference type="InterPro" id="IPR003661">
    <property type="entry name" value="HisK_dim/P_dom"/>
</dbReference>
<dbReference type="Pfam" id="PF00512">
    <property type="entry name" value="HisKA"/>
    <property type="match status" value="1"/>
</dbReference>
<dbReference type="PANTHER" id="PTHR45339:SF1">
    <property type="entry name" value="HYBRID SIGNAL TRANSDUCTION HISTIDINE KINASE J"/>
    <property type="match status" value="1"/>
</dbReference>
<dbReference type="PROSITE" id="PS50109">
    <property type="entry name" value="HIS_KIN"/>
    <property type="match status" value="1"/>
</dbReference>
<dbReference type="Gene3D" id="3.30.450.20">
    <property type="entry name" value="PAS domain"/>
    <property type="match status" value="2"/>
</dbReference>